<name>A0ABS2R7S7_9BACI</name>
<protein>
    <submittedName>
        <fullName evidence="3">Amidohydrolase/ribosomal protein S18 acetylase RimI-like enzyme</fullName>
    </submittedName>
</protein>
<dbReference type="InterPro" id="IPR016181">
    <property type="entry name" value="Acyl_CoA_acyltransferase"/>
</dbReference>
<dbReference type="EMBL" id="JAFBFH010000017">
    <property type="protein sequence ID" value="MBM7715706.1"/>
    <property type="molecule type" value="Genomic_DNA"/>
</dbReference>
<dbReference type="SUPFAM" id="SSF55729">
    <property type="entry name" value="Acyl-CoA N-acyltransferases (Nat)"/>
    <property type="match status" value="1"/>
</dbReference>
<evidence type="ECO:0000259" key="1">
    <source>
        <dbReference type="PROSITE" id="PS50263"/>
    </source>
</evidence>
<dbReference type="RefSeq" id="WP_205179514.1">
    <property type="nucleotide sequence ID" value="NZ_JAFBFH010000017.1"/>
</dbReference>
<dbReference type="Proteomes" id="UP000823485">
    <property type="component" value="Unassembled WGS sequence"/>
</dbReference>
<reference evidence="3 4" key="1">
    <citation type="submission" date="2021-01" db="EMBL/GenBank/DDBJ databases">
        <title>Genomic Encyclopedia of Type Strains, Phase IV (KMG-IV): sequencing the most valuable type-strain genomes for metagenomic binning, comparative biology and taxonomic classification.</title>
        <authorList>
            <person name="Goeker M."/>
        </authorList>
    </citation>
    <scope>NUCLEOTIDE SEQUENCE [LARGE SCALE GENOMIC DNA]</scope>
    <source>
        <strain evidence="3 4">DSM 105453</strain>
    </source>
</reference>
<dbReference type="InterPro" id="IPR036526">
    <property type="entry name" value="C-N_Hydrolase_sf"/>
</dbReference>
<dbReference type="PANTHER" id="PTHR23088">
    <property type="entry name" value="NITRILASE-RELATED"/>
    <property type="match status" value="1"/>
</dbReference>
<dbReference type="Pfam" id="PF00795">
    <property type="entry name" value="CN_hydrolase"/>
    <property type="match status" value="1"/>
</dbReference>
<feature type="domain" description="N-acetyltransferase" evidence="2">
    <location>
        <begin position="13"/>
        <end position="212"/>
    </location>
</feature>
<comment type="caution">
    <text evidence="3">The sequence shown here is derived from an EMBL/GenBank/DDBJ whole genome shotgun (WGS) entry which is preliminary data.</text>
</comment>
<accession>A0ABS2R7S7</accession>
<gene>
    <name evidence="3" type="ORF">JOC94_002695</name>
</gene>
<feature type="domain" description="CN hydrolase" evidence="1">
    <location>
        <begin position="228"/>
        <end position="483"/>
    </location>
</feature>
<evidence type="ECO:0000313" key="3">
    <source>
        <dbReference type="EMBL" id="MBM7715706.1"/>
    </source>
</evidence>
<dbReference type="CDD" id="cd07574">
    <property type="entry name" value="nitrilase_Rim1_like"/>
    <property type="match status" value="1"/>
</dbReference>
<evidence type="ECO:0000259" key="2">
    <source>
        <dbReference type="PROSITE" id="PS51186"/>
    </source>
</evidence>
<dbReference type="SUPFAM" id="SSF56317">
    <property type="entry name" value="Carbon-nitrogen hydrolase"/>
    <property type="match status" value="1"/>
</dbReference>
<dbReference type="Pfam" id="PF00583">
    <property type="entry name" value="Acetyltransf_1"/>
    <property type="match status" value="1"/>
</dbReference>
<proteinExistence type="predicted"/>
<organism evidence="3 4">
    <name type="scientific">Siminovitchia thermophila</name>
    <dbReference type="NCBI Taxonomy" id="1245522"/>
    <lineage>
        <taxon>Bacteria</taxon>
        <taxon>Bacillati</taxon>
        <taxon>Bacillota</taxon>
        <taxon>Bacilli</taxon>
        <taxon>Bacillales</taxon>
        <taxon>Bacillaceae</taxon>
        <taxon>Siminovitchia</taxon>
    </lineage>
</organism>
<dbReference type="InterPro" id="IPR000182">
    <property type="entry name" value="GNAT_dom"/>
</dbReference>
<dbReference type="Gene3D" id="3.40.630.30">
    <property type="match status" value="1"/>
</dbReference>
<dbReference type="InterPro" id="IPR003010">
    <property type="entry name" value="C-N_Hydrolase"/>
</dbReference>
<dbReference type="PROSITE" id="PS50263">
    <property type="entry name" value="CN_HYDROLASE"/>
    <property type="match status" value="1"/>
</dbReference>
<dbReference type="CDD" id="cd04301">
    <property type="entry name" value="NAT_SF"/>
    <property type="match status" value="1"/>
</dbReference>
<dbReference type="PANTHER" id="PTHR23088:SF50">
    <property type="entry name" value="HYDROLASE YHCX"/>
    <property type="match status" value="1"/>
</dbReference>
<keyword evidence="4" id="KW-1185">Reference proteome</keyword>
<dbReference type="Gene3D" id="3.60.110.10">
    <property type="entry name" value="Carbon-nitrogen hydrolase"/>
    <property type="match status" value="1"/>
</dbReference>
<evidence type="ECO:0000313" key="4">
    <source>
        <dbReference type="Proteomes" id="UP000823485"/>
    </source>
</evidence>
<sequence>MSETDTSIKHKQIVIRNIRQKDIPEVVKVANLSFGIPDVAFEPEHYESHIRIFPEGQFCVEYGGKIVGACSSVIVNFAEYGEEHTFDDISDDGYIRNHNPKGGHLYGLDVVVHPDYRKLKIGRRLYEARRQLCRRLNLKGIIIGGRMPNYHQYAHELTPEQYVHEVIKKKIYDPVITFQTMNGFTFKKVLPNYLTGDEASLKNATLMEWINEDYVPSSDKDYRHSLPVRITTVQHDMKKISSFSDFATQCEHYVRNSSKFRSDFIVFPEAVTMQLASFLEERFPSGQAQKAASYTNEYMNLFSDLALKYSINIIAGSHYVQENNELYSVAFLFNRDGTMDKQYKLHIPSEEEKWFGIQPGTELKVLDTECGKIAILIGYDIQFPELARLAVDKGAQIIFTPFTAENEHDFLRIHYCARARAVENQVFVVTSGSVGHLSHVTLTDSRYGRSEIFSPIDFSFPGDGVIAKGHSNVEALVTGEVELEALRRIRLAGSVTPLKDRRQYGFSKVNAFTPHDESERPSE</sequence>
<dbReference type="PROSITE" id="PS51186">
    <property type="entry name" value="GNAT"/>
    <property type="match status" value="1"/>
</dbReference>